<feature type="transmembrane region" description="Helical" evidence="8">
    <location>
        <begin position="301"/>
        <end position="320"/>
    </location>
</feature>
<evidence type="ECO:0000313" key="9">
    <source>
        <dbReference type="EMBL" id="CAB4590243.1"/>
    </source>
</evidence>
<evidence type="ECO:0000313" key="11">
    <source>
        <dbReference type="EMBL" id="CAB4706713.1"/>
    </source>
</evidence>
<feature type="transmembrane region" description="Helical" evidence="8">
    <location>
        <begin position="241"/>
        <end position="260"/>
    </location>
</feature>
<evidence type="ECO:0000313" key="13">
    <source>
        <dbReference type="EMBL" id="CAB4806189.1"/>
    </source>
</evidence>
<feature type="transmembrane region" description="Helical" evidence="8">
    <location>
        <begin position="87"/>
        <end position="108"/>
    </location>
</feature>
<dbReference type="InterPro" id="IPR001851">
    <property type="entry name" value="ABC_transp_permease"/>
</dbReference>
<comment type="subcellular location">
    <subcellularLocation>
        <location evidence="1">Cell membrane</location>
        <topology evidence="1">Multi-pass membrane protein</topology>
    </subcellularLocation>
</comment>
<proteinExistence type="predicted"/>
<protein>
    <submittedName>
        <fullName evidence="12">Unannotated protein</fullName>
    </submittedName>
</protein>
<dbReference type="GO" id="GO:0022857">
    <property type="term" value="F:transmembrane transporter activity"/>
    <property type="evidence" value="ECO:0007669"/>
    <property type="project" value="InterPro"/>
</dbReference>
<dbReference type="EMBL" id="CAFAAR010000070">
    <property type="protein sequence ID" value="CAB4806189.1"/>
    <property type="molecule type" value="Genomic_DNA"/>
</dbReference>
<accession>A0A6J6WHB1</accession>
<dbReference type="PANTHER" id="PTHR32196">
    <property type="entry name" value="ABC TRANSPORTER PERMEASE PROTEIN YPHD-RELATED-RELATED"/>
    <property type="match status" value="1"/>
</dbReference>
<dbReference type="EMBL" id="CAEZZZ010000068">
    <property type="protein sequence ID" value="CAB4783339.1"/>
    <property type="molecule type" value="Genomic_DNA"/>
</dbReference>
<keyword evidence="2" id="KW-0813">Transport</keyword>
<dbReference type="AlphaFoldDB" id="A0A6J6WHB1"/>
<evidence type="ECO:0000313" key="14">
    <source>
        <dbReference type="EMBL" id="CAB4979925.1"/>
    </source>
</evidence>
<dbReference type="EMBL" id="CAFBQZ010000055">
    <property type="protein sequence ID" value="CAB5073661.1"/>
    <property type="molecule type" value="Genomic_DNA"/>
</dbReference>
<organism evidence="12">
    <name type="scientific">freshwater metagenome</name>
    <dbReference type="NCBI Taxonomy" id="449393"/>
    <lineage>
        <taxon>unclassified sequences</taxon>
        <taxon>metagenomes</taxon>
        <taxon>ecological metagenomes</taxon>
    </lineage>
</organism>
<keyword evidence="3" id="KW-1003">Cell membrane</keyword>
<feature type="transmembrane region" description="Helical" evidence="8">
    <location>
        <begin position="16"/>
        <end position="38"/>
    </location>
</feature>
<evidence type="ECO:0000256" key="8">
    <source>
        <dbReference type="SAM" id="Phobius"/>
    </source>
</evidence>
<evidence type="ECO:0000256" key="6">
    <source>
        <dbReference type="ARBA" id="ARBA00022989"/>
    </source>
</evidence>
<dbReference type="EMBL" id="CAEZUA010000047">
    <property type="protein sequence ID" value="CAB4590243.1"/>
    <property type="molecule type" value="Genomic_DNA"/>
</dbReference>
<evidence type="ECO:0000256" key="1">
    <source>
        <dbReference type="ARBA" id="ARBA00004651"/>
    </source>
</evidence>
<keyword evidence="4" id="KW-0997">Cell inner membrane</keyword>
<dbReference type="PANTHER" id="PTHR32196:SF71">
    <property type="entry name" value="AUTOINDUCER 2 IMPORT SYSTEM PERMEASE PROTEIN LSRD"/>
    <property type="match status" value="1"/>
</dbReference>
<dbReference type="CDD" id="cd06579">
    <property type="entry name" value="TM_PBP1_transp_AraH_like"/>
    <property type="match status" value="1"/>
</dbReference>
<dbReference type="EMBL" id="CAEZXT010000098">
    <property type="protein sequence ID" value="CAB4706713.1"/>
    <property type="molecule type" value="Genomic_DNA"/>
</dbReference>
<dbReference type="EMBL" id="CAFBOE010000099">
    <property type="protein sequence ID" value="CAB4979925.1"/>
    <property type="molecule type" value="Genomic_DNA"/>
</dbReference>
<evidence type="ECO:0000256" key="2">
    <source>
        <dbReference type="ARBA" id="ARBA00022448"/>
    </source>
</evidence>
<feature type="transmembrane region" description="Helical" evidence="8">
    <location>
        <begin position="115"/>
        <end position="134"/>
    </location>
</feature>
<evidence type="ECO:0000256" key="4">
    <source>
        <dbReference type="ARBA" id="ARBA00022519"/>
    </source>
</evidence>
<keyword evidence="7 8" id="KW-0472">Membrane</keyword>
<feature type="transmembrane region" description="Helical" evidence="8">
    <location>
        <begin position="169"/>
        <end position="187"/>
    </location>
</feature>
<feature type="transmembrane region" description="Helical" evidence="8">
    <location>
        <begin position="216"/>
        <end position="235"/>
    </location>
</feature>
<keyword evidence="6 8" id="KW-1133">Transmembrane helix</keyword>
<dbReference type="Pfam" id="PF02653">
    <property type="entry name" value="BPD_transp_2"/>
    <property type="match status" value="1"/>
</dbReference>
<gene>
    <name evidence="9" type="ORF">UFOPK1773_00791</name>
    <name evidence="10" type="ORF">UFOPK2288_01025</name>
    <name evidence="11" type="ORF">UFOPK2589_01122</name>
    <name evidence="12" type="ORF">UFOPK2931_00928</name>
    <name evidence="13" type="ORF">UFOPK3056_00776</name>
    <name evidence="14" type="ORF">UFOPK3916_00937</name>
    <name evidence="15" type="ORF">UFOPK4372_00761</name>
</gene>
<dbReference type="EMBL" id="CAEZWS010000063">
    <property type="protein sequence ID" value="CAB4670760.1"/>
    <property type="molecule type" value="Genomic_DNA"/>
</dbReference>
<sequence>MMTSVRNSRFKVPGHLIGPIAIFVVAMAYGSIGSPYFLDPTSLIFNTGRYVEIGLIALALTLVIINGDIDLSVASNLAASAAVMAKLYSHGIPIYICCLAAVVTGLLLGLLNGLIVIKFGLPSLVVTLATLALYRGLAQVMLGDQVVADYPESFIGMDQKMLVSFGPGLPIPLAVFAIASVIFYFVLHRSNFGLLNVMSGSNASASKFSGIKVDTVRLTAFATSGLITGICAVMMTSRLGVTISNVGLGVELLAITVVVLGGTDIFGGRGSISGTVVALFAIMAVRESLVMQDVNGQVQDAAIGLLLILTVLVPRIRAGYIEQRNRRKRFNESQSKAGTH</sequence>
<evidence type="ECO:0000256" key="7">
    <source>
        <dbReference type="ARBA" id="ARBA00023136"/>
    </source>
</evidence>
<name>A0A6J6WHB1_9ZZZZ</name>
<feature type="transmembrane region" description="Helical" evidence="8">
    <location>
        <begin position="272"/>
        <end position="289"/>
    </location>
</feature>
<keyword evidence="5 8" id="KW-0812">Transmembrane</keyword>
<evidence type="ECO:0000256" key="3">
    <source>
        <dbReference type="ARBA" id="ARBA00022475"/>
    </source>
</evidence>
<dbReference type="GO" id="GO:0005886">
    <property type="term" value="C:plasma membrane"/>
    <property type="evidence" value="ECO:0007669"/>
    <property type="project" value="UniProtKB-SubCell"/>
</dbReference>
<evidence type="ECO:0000313" key="15">
    <source>
        <dbReference type="EMBL" id="CAB5073661.1"/>
    </source>
</evidence>
<evidence type="ECO:0000313" key="10">
    <source>
        <dbReference type="EMBL" id="CAB4670760.1"/>
    </source>
</evidence>
<evidence type="ECO:0000256" key="5">
    <source>
        <dbReference type="ARBA" id="ARBA00022692"/>
    </source>
</evidence>
<evidence type="ECO:0000313" key="12">
    <source>
        <dbReference type="EMBL" id="CAB4783339.1"/>
    </source>
</evidence>
<reference evidence="12" key="1">
    <citation type="submission" date="2020-05" db="EMBL/GenBank/DDBJ databases">
        <authorList>
            <person name="Chiriac C."/>
            <person name="Salcher M."/>
            <person name="Ghai R."/>
            <person name="Kavagutti S V."/>
        </authorList>
    </citation>
    <scope>NUCLEOTIDE SEQUENCE</scope>
</reference>
<feature type="transmembrane region" description="Helical" evidence="8">
    <location>
        <begin position="50"/>
        <end position="67"/>
    </location>
</feature>